<evidence type="ECO:0000313" key="2">
    <source>
        <dbReference type="Proteomes" id="UP000472263"/>
    </source>
</evidence>
<dbReference type="AlphaFoldDB" id="A0A667WZ03"/>
<accession>A0A667WZ03</accession>
<evidence type="ECO:0000313" key="1">
    <source>
        <dbReference type="Ensembl" id="ENSMMDP00005002096.1"/>
    </source>
</evidence>
<reference evidence="1" key="2">
    <citation type="submission" date="2025-08" db="UniProtKB">
        <authorList>
            <consortium name="Ensembl"/>
        </authorList>
    </citation>
    <scope>IDENTIFICATION</scope>
</reference>
<proteinExistence type="predicted"/>
<dbReference type="InterPro" id="IPR011990">
    <property type="entry name" value="TPR-like_helical_dom_sf"/>
</dbReference>
<dbReference type="InParanoid" id="A0A667WZ03"/>
<reference evidence="1" key="1">
    <citation type="submission" date="2019-06" db="EMBL/GenBank/DDBJ databases">
        <authorList>
            <consortium name="Wellcome Sanger Institute Data Sharing"/>
        </authorList>
    </citation>
    <scope>NUCLEOTIDE SEQUENCE [LARGE SCALE GENOMIC DNA]</scope>
</reference>
<dbReference type="Gene3D" id="1.25.40.10">
    <property type="entry name" value="Tetratricopeptide repeat domain"/>
    <property type="match status" value="2"/>
</dbReference>
<dbReference type="GeneTree" id="ENSGT00940000179411"/>
<dbReference type="PANTHER" id="PTHR45153:SF1">
    <property type="entry name" value="TETRATRICOPEPTIDE REPEAT PROTEIN 16"/>
    <property type="match status" value="1"/>
</dbReference>
<evidence type="ECO:0008006" key="3">
    <source>
        <dbReference type="Google" id="ProtNLM"/>
    </source>
</evidence>
<organism evidence="1 2">
    <name type="scientific">Myripristis murdjan</name>
    <name type="common">pinecone soldierfish</name>
    <dbReference type="NCBI Taxonomy" id="586833"/>
    <lineage>
        <taxon>Eukaryota</taxon>
        <taxon>Metazoa</taxon>
        <taxon>Chordata</taxon>
        <taxon>Craniata</taxon>
        <taxon>Vertebrata</taxon>
        <taxon>Euteleostomi</taxon>
        <taxon>Actinopterygii</taxon>
        <taxon>Neopterygii</taxon>
        <taxon>Teleostei</taxon>
        <taxon>Neoteleostei</taxon>
        <taxon>Acanthomorphata</taxon>
        <taxon>Holocentriformes</taxon>
        <taxon>Holocentridae</taxon>
        <taxon>Myripristis</taxon>
    </lineage>
</organism>
<dbReference type="PANTHER" id="PTHR45153">
    <property type="entry name" value="TETRATRICOPEPTIDE REPEAT PROTEIN 16"/>
    <property type="match status" value="1"/>
</dbReference>
<dbReference type="Ensembl" id="ENSMMDT00005002130.1">
    <property type="protein sequence ID" value="ENSMMDP00005002096.1"/>
    <property type="gene ID" value="ENSMMDG00005001118.1"/>
</dbReference>
<protein>
    <recommendedName>
        <fullName evidence="3">Tetratricopeptide repeat domain 16</fullName>
    </recommendedName>
</protein>
<keyword evidence="2" id="KW-1185">Reference proteome</keyword>
<reference evidence="1" key="3">
    <citation type="submission" date="2025-09" db="UniProtKB">
        <authorList>
            <consortium name="Ensembl"/>
        </authorList>
    </citation>
    <scope>IDENTIFICATION</scope>
</reference>
<dbReference type="SUPFAM" id="SSF48452">
    <property type="entry name" value="TPR-like"/>
    <property type="match status" value="1"/>
</dbReference>
<dbReference type="Proteomes" id="UP000472263">
    <property type="component" value="Chromosome 9"/>
</dbReference>
<sequence>MERFQYEKAVICFSKAMNLEPKQLHVSQAEAYLQLCDFQSAVASYKQACLLEPGAFNNRLAFIYYLQHVHMSSLCFYFTHKAIVHYFVMCDLYCSLACLSAMGCYSECVKLLNDWIASWDSPNADLYTMRARLHQQLHQMVLCYHDVKSALALNPVCPQASALLLQLQERAEKARQEAVNRALSGRLPDALTKINTALQHCPQDGHLYLFR</sequence>
<name>A0A667WZ03_9TELE</name>